<proteinExistence type="predicted"/>
<accession>A0ABU3CGY1</accession>
<dbReference type="EMBL" id="JAVRHO010000003">
    <property type="protein sequence ID" value="MDT0645541.1"/>
    <property type="molecule type" value="Genomic_DNA"/>
</dbReference>
<evidence type="ECO:0008006" key="4">
    <source>
        <dbReference type="Google" id="ProtNLM"/>
    </source>
</evidence>
<evidence type="ECO:0000313" key="3">
    <source>
        <dbReference type="Proteomes" id="UP001245285"/>
    </source>
</evidence>
<name>A0ABU3CGY1_9FLAO</name>
<keyword evidence="3" id="KW-1185">Reference proteome</keyword>
<gene>
    <name evidence="2" type="ORF">RM545_02460</name>
</gene>
<feature type="chain" id="PRO_5046629167" description="Maturase K" evidence="1">
    <location>
        <begin position="28"/>
        <end position="119"/>
    </location>
</feature>
<evidence type="ECO:0000256" key="1">
    <source>
        <dbReference type="SAM" id="SignalP"/>
    </source>
</evidence>
<evidence type="ECO:0000313" key="2">
    <source>
        <dbReference type="EMBL" id="MDT0645541.1"/>
    </source>
</evidence>
<reference evidence="2 3" key="1">
    <citation type="submission" date="2023-09" db="EMBL/GenBank/DDBJ databases">
        <authorList>
            <person name="Rey-Velasco X."/>
        </authorList>
    </citation>
    <scope>NUCLEOTIDE SEQUENCE [LARGE SCALE GENOMIC DNA]</scope>
    <source>
        <strain evidence="2 3">F260</strain>
    </source>
</reference>
<protein>
    <recommendedName>
        <fullName evidence="4">Maturase K</fullName>
    </recommendedName>
</protein>
<dbReference type="Proteomes" id="UP001245285">
    <property type="component" value="Unassembled WGS sequence"/>
</dbReference>
<sequence length="119" mass="13756">MKFSKLNSVLSFLLIVLYSSFSTPAIANTSAPKEVDLNFGSRQNFQADHGKGLLFFQEFSAEIISEVVRDSPVDLGLFSKSRSFRFSSFKNSEEYKSWIYLQDIKSLLKHQIFPFHVFW</sequence>
<dbReference type="RefSeq" id="WP_311493734.1">
    <property type="nucleotide sequence ID" value="NZ_JAVRHO010000003.1"/>
</dbReference>
<comment type="caution">
    <text evidence="2">The sequence shown here is derived from an EMBL/GenBank/DDBJ whole genome shotgun (WGS) entry which is preliminary data.</text>
</comment>
<feature type="signal peptide" evidence="1">
    <location>
        <begin position="1"/>
        <end position="27"/>
    </location>
</feature>
<keyword evidence="1" id="KW-0732">Signal</keyword>
<organism evidence="2 3">
    <name type="scientific">Autumnicola lenta</name>
    <dbReference type="NCBI Taxonomy" id="3075593"/>
    <lineage>
        <taxon>Bacteria</taxon>
        <taxon>Pseudomonadati</taxon>
        <taxon>Bacteroidota</taxon>
        <taxon>Flavobacteriia</taxon>
        <taxon>Flavobacteriales</taxon>
        <taxon>Flavobacteriaceae</taxon>
        <taxon>Autumnicola</taxon>
    </lineage>
</organism>